<gene>
    <name evidence="2" type="ORF">LKD71_07845</name>
</gene>
<evidence type="ECO:0000259" key="1">
    <source>
        <dbReference type="SMART" id="SM00460"/>
    </source>
</evidence>
<organism evidence="2 3">
    <name type="scientific">Fusicatenibacter faecihominis</name>
    <dbReference type="NCBI Taxonomy" id="2881276"/>
    <lineage>
        <taxon>Bacteria</taxon>
        <taxon>Bacillati</taxon>
        <taxon>Bacillota</taxon>
        <taxon>Clostridia</taxon>
        <taxon>Lachnospirales</taxon>
        <taxon>Lachnospiraceae</taxon>
        <taxon>Fusicatenibacter</taxon>
    </lineage>
</organism>
<evidence type="ECO:0000313" key="2">
    <source>
        <dbReference type="EMBL" id="MCC2189715.1"/>
    </source>
</evidence>
<dbReference type="SMART" id="SM00460">
    <property type="entry name" value="TGc"/>
    <property type="match status" value="1"/>
</dbReference>
<name>A0AAE3DSP1_9FIRM</name>
<sequence>MKMRDFSCEELKSLAVELPDEVSRYEAAGDFEGAGKAIDRWLEKPVGEAMKTRLRYEKYIIQELPKEFPDTEEEVIRKFREKLPDFSMEDLQRAERENMAEWILVDGKKHYIHSLIRNLTDKEPEIRRRLGLTEEVTEEDQYQQAAIREMQEKGEKAVRIRLKTSIRLKDENFVSGMKIRAHLPIPAWLSRTFDVKILNHAEGKVTVDEPTSMWRSICFEDTLQENRTFFVEYEYVVWTKYLDLWHGEVSGAEDFNHVRMKYVGDFVACLREQYPHIRFTPYLRSLASEIVGEEKRPMEIARRIYDYVTKNVQYSYMRNYSLMTCIPEYCAKNLRGDCGVQALLFITLCRIAGVPARWESGLYSNPAYVGAHDWAMFYVEPYGWLYADPSLGGSAYAEGDENRRRFYFGNVEPFRMAANHEFQQKFSVKKEFLPIDTCDNQLGEMECEERGFAEDELEITKEMISYEAL</sequence>
<dbReference type="Gene3D" id="3.10.620.30">
    <property type="match status" value="1"/>
</dbReference>
<dbReference type="Proteomes" id="UP001197875">
    <property type="component" value="Unassembled WGS sequence"/>
</dbReference>
<dbReference type="SUPFAM" id="SSF54001">
    <property type="entry name" value="Cysteine proteinases"/>
    <property type="match status" value="1"/>
</dbReference>
<dbReference type="PANTHER" id="PTHR38339">
    <property type="entry name" value="TRANSGLUTAMINASE DOMAIN PROTEIN"/>
    <property type="match status" value="1"/>
</dbReference>
<dbReference type="RefSeq" id="WP_227614998.1">
    <property type="nucleotide sequence ID" value="NZ_JAJEPR010000010.1"/>
</dbReference>
<proteinExistence type="predicted"/>
<protein>
    <submittedName>
        <fullName evidence="2">Transglutaminase domain-containing protein</fullName>
    </submittedName>
</protein>
<comment type="caution">
    <text evidence="2">The sequence shown here is derived from an EMBL/GenBank/DDBJ whole genome shotgun (WGS) entry which is preliminary data.</text>
</comment>
<dbReference type="PANTHER" id="PTHR38339:SF1">
    <property type="entry name" value="TRANSGLUTAMINASE-LIKE DOMAIN-CONTAINING PROTEIN"/>
    <property type="match status" value="1"/>
</dbReference>
<dbReference type="EMBL" id="JAJEPR010000010">
    <property type="protein sequence ID" value="MCC2189715.1"/>
    <property type="molecule type" value="Genomic_DNA"/>
</dbReference>
<keyword evidence="3" id="KW-1185">Reference proteome</keyword>
<dbReference type="InterPro" id="IPR038765">
    <property type="entry name" value="Papain-like_cys_pep_sf"/>
</dbReference>
<evidence type="ECO:0000313" key="3">
    <source>
        <dbReference type="Proteomes" id="UP001197875"/>
    </source>
</evidence>
<dbReference type="AlphaFoldDB" id="A0AAE3DSP1"/>
<accession>A0AAE3DSP1</accession>
<reference evidence="2 3" key="1">
    <citation type="submission" date="2021-10" db="EMBL/GenBank/DDBJ databases">
        <title>Anaerobic single-cell dispensing facilitates the cultivation of human gut bacteria.</title>
        <authorList>
            <person name="Afrizal A."/>
        </authorList>
    </citation>
    <scope>NUCLEOTIDE SEQUENCE [LARGE SCALE GENOMIC DNA]</scope>
    <source>
        <strain evidence="2 3">CLA-AA-H277</strain>
    </source>
</reference>
<dbReference type="Pfam" id="PF01841">
    <property type="entry name" value="Transglut_core"/>
    <property type="match status" value="1"/>
</dbReference>
<dbReference type="InterPro" id="IPR002931">
    <property type="entry name" value="Transglutaminase-like"/>
</dbReference>
<feature type="domain" description="Transglutaminase-like" evidence="1">
    <location>
        <begin position="330"/>
        <end position="391"/>
    </location>
</feature>